<accession>A0A1G7IMP7</accession>
<protein>
    <submittedName>
        <fullName evidence="2">Uncharacterized protein</fullName>
    </submittedName>
</protein>
<dbReference type="RefSeq" id="WP_139171065.1">
    <property type="nucleotide sequence ID" value="NZ_FNBK01000004.1"/>
</dbReference>
<keyword evidence="1" id="KW-1133">Transmembrane helix</keyword>
<keyword evidence="1" id="KW-0472">Membrane</keyword>
<feature type="transmembrane region" description="Helical" evidence="1">
    <location>
        <begin position="128"/>
        <end position="149"/>
    </location>
</feature>
<feature type="transmembrane region" description="Helical" evidence="1">
    <location>
        <begin position="12"/>
        <end position="30"/>
    </location>
</feature>
<proteinExistence type="predicted"/>
<evidence type="ECO:0000313" key="2">
    <source>
        <dbReference type="EMBL" id="SDF14020.1"/>
    </source>
</evidence>
<dbReference type="AlphaFoldDB" id="A0A1G7IMP7"/>
<sequence length="165" mass="16793">MRGTVGAVVRTALVAVGIAVLLTGIVTLAFPQLLTGIVDGGQQEPRVPSQRGGATSWGMDSLVTSVVGIVAGMTITAAGLAVPGRSSRLLLREQAFTRTQRIAVLLGAVFAVGPPALLAAGFDFGNSLFALLGAVLLAFVGALMVLVGTTRGLQTSQRRPPSQNS</sequence>
<feature type="transmembrane region" description="Helical" evidence="1">
    <location>
        <begin position="62"/>
        <end position="82"/>
    </location>
</feature>
<evidence type="ECO:0000256" key="1">
    <source>
        <dbReference type="SAM" id="Phobius"/>
    </source>
</evidence>
<dbReference type="EMBL" id="FNBK01000004">
    <property type="protein sequence ID" value="SDF14020.1"/>
    <property type="molecule type" value="Genomic_DNA"/>
</dbReference>
<dbReference type="Proteomes" id="UP000199076">
    <property type="component" value="Unassembled WGS sequence"/>
</dbReference>
<reference evidence="3" key="1">
    <citation type="submission" date="2016-10" db="EMBL/GenBank/DDBJ databases">
        <authorList>
            <person name="Varghese N."/>
            <person name="Submissions S."/>
        </authorList>
    </citation>
    <scope>NUCLEOTIDE SEQUENCE [LARGE SCALE GENOMIC DNA]</scope>
    <source>
        <strain evidence="3">IBRC-M 10760</strain>
    </source>
</reference>
<keyword evidence="3" id="KW-1185">Reference proteome</keyword>
<organism evidence="2 3">
    <name type="scientific">Halorientalis regularis</name>
    <dbReference type="NCBI Taxonomy" id="660518"/>
    <lineage>
        <taxon>Archaea</taxon>
        <taxon>Methanobacteriati</taxon>
        <taxon>Methanobacteriota</taxon>
        <taxon>Stenosarchaea group</taxon>
        <taxon>Halobacteria</taxon>
        <taxon>Halobacteriales</taxon>
        <taxon>Haloarculaceae</taxon>
        <taxon>Halorientalis</taxon>
    </lineage>
</organism>
<name>A0A1G7IMP7_9EURY</name>
<gene>
    <name evidence="2" type="ORF">SAMN05216218_10414</name>
</gene>
<dbReference type="OrthoDB" id="238923at2157"/>
<feature type="transmembrane region" description="Helical" evidence="1">
    <location>
        <begin position="102"/>
        <end position="122"/>
    </location>
</feature>
<evidence type="ECO:0000313" key="3">
    <source>
        <dbReference type="Proteomes" id="UP000199076"/>
    </source>
</evidence>
<keyword evidence="1" id="KW-0812">Transmembrane</keyword>